<protein>
    <submittedName>
        <fullName evidence="1">Uncharacterized protein</fullName>
    </submittedName>
</protein>
<reference evidence="1" key="1">
    <citation type="journal article" date="2015" name="Nature">
        <title>Complex archaea that bridge the gap between prokaryotes and eukaryotes.</title>
        <authorList>
            <person name="Spang A."/>
            <person name="Saw J.H."/>
            <person name="Jorgensen S.L."/>
            <person name="Zaremba-Niedzwiedzka K."/>
            <person name="Martijn J."/>
            <person name="Lind A.E."/>
            <person name="van Eijk R."/>
            <person name="Schleper C."/>
            <person name="Guy L."/>
            <person name="Ettema T.J."/>
        </authorList>
    </citation>
    <scope>NUCLEOTIDE SEQUENCE</scope>
</reference>
<dbReference type="EMBL" id="LAZR01008297">
    <property type="protein sequence ID" value="KKM79708.1"/>
    <property type="molecule type" value="Genomic_DNA"/>
</dbReference>
<evidence type="ECO:0000313" key="3">
    <source>
        <dbReference type="EMBL" id="KKM84055.1"/>
    </source>
</evidence>
<dbReference type="AlphaFoldDB" id="A0A0F9JXT0"/>
<gene>
    <name evidence="3" type="ORF">LCGC14_1303080</name>
    <name evidence="2" type="ORF">LCGC14_1347200</name>
    <name evidence="1" type="ORF">LCGC14_1398630</name>
</gene>
<organism evidence="1">
    <name type="scientific">marine sediment metagenome</name>
    <dbReference type="NCBI Taxonomy" id="412755"/>
    <lineage>
        <taxon>unclassified sequences</taxon>
        <taxon>metagenomes</taxon>
        <taxon>ecological metagenomes</taxon>
    </lineage>
</organism>
<evidence type="ECO:0000313" key="1">
    <source>
        <dbReference type="EMBL" id="KKM74609.1"/>
    </source>
</evidence>
<sequence length="42" mass="5199">MKKRIWVGELRWHARFRECWHSLKAAVMALRGWESGWLEEEE</sequence>
<name>A0A0F9JXT0_9ZZZZ</name>
<comment type="caution">
    <text evidence="1">The sequence shown here is derived from an EMBL/GenBank/DDBJ whole genome shotgun (WGS) entry which is preliminary data.</text>
</comment>
<accession>A0A0F9JXT0</accession>
<proteinExistence type="predicted"/>
<dbReference type="EMBL" id="LAZR01009113">
    <property type="protein sequence ID" value="KKM74609.1"/>
    <property type="molecule type" value="Genomic_DNA"/>
</dbReference>
<evidence type="ECO:0000313" key="2">
    <source>
        <dbReference type="EMBL" id="KKM79708.1"/>
    </source>
</evidence>
<dbReference type="EMBL" id="LAZR01007623">
    <property type="protein sequence ID" value="KKM84055.1"/>
    <property type="molecule type" value="Genomic_DNA"/>
</dbReference>